<feature type="region of interest" description="Disordered" evidence="1">
    <location>
        <begin position="1"/>
        <end position="20"/>
    </location>
</feature>
<evidence type="ECO:0000313" key="3">
    <source>
        <dbReference type="Proteomes" id="UP001598448"/>
    </source>
</evidence>
<dbReference type="RefSeq" id="WP_386720745.1">
    <property type="nucleotide sequence ID" value="NZ_JBHXIJ010000315.1"/>
</dbReference>
<protein>
    <submittedName>
        <fullName evidence="2">Uncharacterized protein</fullName>
    </submittedName>
</protein>
<dbReference type="Proteomes" id="UP001598448">
    <property type="component" value="Unassembled WGS sequence"/>
</dbReference>
<dbReference type="EMBL" id="JBHXIJ010000315">
    <property type="protein sequence ID" value="MFD5102998.1"/>
    <property type="molecule type" value="Genomic_DNA"/>
</dbReference>
<evidence type="ECO:0000256" key="1">
    <source>
        <dbReference type="SAM" id="MobiDB-lite"/>
    </source>
</evidence>
<keyword evidence="3" id="KW-1185">Reference proteome</keyword>
<name>A0ABW6FTG1_9ACTN</name>
<proteinExistence type="predicted"/>
<evidence type="ECO:0000313" key="2">
    <source>
        <dbReference type="EMBL" id="MFD5102998.1"/>
    </source>
</evidence>
<feature type="compositionally biased region" description="Acidic residues" evidence="1">
    <location>
        <begin position="8"/>
        <end position="19"/>
    </location>
</feature>
<reference evidence="2 3" key="1">
    <citation type="submission" date="2024-09" db="EMBL/GenBank/DDBJ databases">
        <title>The Natural Products Discovery Center: Release of the First 8490 Sequenced Strains for Exploring Actinobacteria Biosynthetic Diversity.</title>
        <authorList>
            <person name="Kalkreuter E."/>
            <person name="Kautsar S.A."/>
            <person name="Yang D."/>
            <person name="Bader C.D."/>
            <person name="Teijaro C.N."/>
            <person name="Fluegel L."/>
            <person name="Davis C.M."/>
            <person name="Simpson J.R."/>
            <person name="Lauterbach L."/>
            <person name="Steele A.D."/>
            <person name="Gui C."/>
            <person name="Meng S."/>
            <person name="Li G."/>
            <person name="Viehrig K."/>
            <person name="Ye F."/>
            <person name="Su P."/>
            <person name="Kiefer A.F."/>
            <person name="Nichols A."/>
            <person name="Cepeda A.J."/>
            <person name="Yan W."/>
            <person name="Fan B."/>
            <person name="Jiang Y."/>
            <person name="Adhikari A."/>
            <person name="Zheng C.-J."/>
            <person name="Schuster L."/>
            <person name="Cowan T.M."/>
            <person name="Smanski M.J."/>
            <person name="Chevrette M.G."/>
            <person name="De Carvalho L.P.S."/>
            <person name="Shen B."/>
        </authorList>
    </citation>
    <scope>NUCLEOTIDE SEQUENCE [LARGE SCALE GENOMIC DNA]</scope>
    <source>
        <strain evidence="2 3">NPDC058348</strain>
    </source>
</reference>
<organism evidence="2 3">
    <name type="scientific">Streptomyces albidochromogenes</name>
    <dbReference type="NCBI Taxonomy" id="329524"/>
    <lineage>
        <taxon>Bacteria</taxon>
        <taxon>Bacillati</taxon>
        <taxon>Actinomycetota</taxon>
        <taxon>Actinomycetes</taxon>
        <taxon>Kitasatosporales</taxon>
        <taxon>Streptomycetaceae</taxon>
        <taxon>Streptomyces</taxon>
    </lineage>
</organism>
<comment type="caution">
    <text evidence="2">The sequence shown here is derived from an EMBL/GenBank/DDBJ whole genome shotgun (WGS) entry which is preliminary data.</text>
</comment>
<gene>
    <name evidence="2" type="ORF">ACFWJN_29070</name>
</gene>
<accession>A0ABW6FTG1</accession>
<sequence>MGLVLFPGDDDTGDGDTDSPDVSWSYTGFDMFRRWLAQAEGLVLDDMRGFGGERPWSGVSTTLAPLLDHPDDHGELTPAECAAILPRLEEIADQREAGTADALDQRRVDDTRQLIVVLRLCVEKDVGLIFG</sequence>